<dbReference type="AlphaFoldDB" id="A0A1R3KPC5"/>
<gene>
    <name evidence="3" type="ORF">COLO4_05973</name>
</gene>
<organism evidence="3 4">
    <name type="scientific">Corchorus olitorius</name>
    <dbReference type="NCBI Taxonomy" id="93759"/>
    <lineage>
        <taxon>Eukaryota</taxon>
        <taxon>Viridiplantae</taxon>
        <taxon>Streptophyta</taxon>
        <taxon>Embryophyta</taxon>
        <taxon>Tracheophyta</taxon>
        <taxon>Spermatophyta</taxon>
        <taxon>Magnoliopsida</taxon>
        <taxon>eudicotyledons</taxon>
        <taxon>Gunneridae</taxon>
        <taxon>Pentapetalae</taxon>
        <taxon>rosids</taxon>
        <taxon>malvids</taxon>
        <taxon>Malvales</taxon>
        <taxon>Malvaceae</taxon>
        <taxon>Grewioideae</taxon>
        <taxon>Apeibeae</taxon>
        <taxon>Corchorus</taxon>
    </lineage>
</organism>
<evidence type="ECO:0000313" key="4">
    <source>
        <dbReference type="Proteomes" id="UP000187203"/>
    </source>
</evidence>
<accession>A0A1R3KPC5</accession>
<comment type="caution">
    <text evidence="3">The sequence shown here is derived from an EMBL/GenBank/DDBJ whole genome shotgun (WGS) entry which is preliminary data.</text>
</comment>
<sequence length="237" mass="25357">MQHQVVQIPLPVLILIASLILYIFIPIIHSRSTIEPCSSSDSCTSLLHYILPYDSKLSEIAYRFQVNISDILGANNLNPKSLGNEIYEAKSALKVPISCSCVDGIRRYTTATYAVRAADTTDSISEGFGGLVSAEQIETSNGINATNPLISGQSLVIPLPCTCFGNVNNGIPTIYMSYVVKIEDNLASIATEFGTTNKELEAINGLGQPVVNPGDIVSIPISASNCIKCVCGTQDLK</sequence>
<proteinExistence type="predicted"/>
<keyword evidence="4" id="KW-1185">Reference proteome</keyword>
<dbReference type="PANTHER" id="PTHR33734">
    <property type="entry name" value="LYSM DOMAIN-CONTAINING GPI-ANCHORED PROTEIN 2"/>
    <property type="match status" value="1"/>
</dbReference>
<evidence type="ECO:0000259" key="2">
    <source>
        <dbReference type="PROSITE" id="PS51782"/>
    </source>
</evidence>
<keyword evidence="1" id="KW-0812">Transmembrane</keyword>
<dbReference type="SMART" id="SM00257">
    <property type="entry name" value="LysM"/>
    <property type="match status" value="3"/>
</dbReference>
<dbReference type="Pfam" id="PF01476">
    <property type="entry name" value="LysM"/>
    <property type="match status" value="3"/>
</dbReference>
<protein>
    <submittedName>
        <fullName evidence="3">Peptidoglycan-binding Lysin subgroup</fullName>
    </submittedName>
</protein>
<dbReference type="PANTHER" id="PTHR33734:SF28">
    <property type="entry name" value="LYSM DOMAIN-CONTAINING GPI-ANCHORED PROTEIN 1-LIKE"/>
    <property type="match status" value="1"/>
</dbReference>
<reference evidence="4" key="1">
    <citation type="submission" date="2013-09" db="EMBL/GenBank/DDBJ databases">
        <title>Corchorus olitorius genome sequencing.</title>
        <authorList>
            <person name="Alam M."/>
            <person name="Haque M.S."/>
            <person name="Islam M.S."/>
            <person name="Emdad E.M."/>
            <person name="Islam M.M."/>
            <person name="Ahmed B."/>
            <person name="Halim A."/>
            <person name="Hossen Q.M.M."/>
            <person name="Hossain M.Z."/>
            <person name="Ahmed R."/>
            <person name="Khan M.M."/>
            <person name="Islam R."/>
            <person name="Rashid M.M."/>
            <person name="Khan S.A."/>
            <person name="Rahman M.S."/>
            <person name="Alam M."/>
            <person name="Yahiya A.S."/>
            <person name="Khan M.S."/>
            <person name="Azam M.S."/>
            <person name="Haque T."/>
            <person name="Lashkar M.Z.H."/>
            <person name="Akhand A.I."/>
            <person name="Morshed G."/>
            <person name="Roy S."/>
            <person name="Uddin K.S."/>
            <person name="Rabeya T."/>
            <person name="Hossain A.S."/>
            <person name="Chowdhury A."/>
            <person name="Snigdha A.R."/>
            <person name="Mortoza M.S."/>
            <person name="Matin S.A."/>
            <person name="Hoque S.M.E."/>
            <person name="Islam M.K."/>
            <person name="Roy D.K."/>
            <person name="Haider R."/>
            <person name="Moosa M.M."/>
            <person name="Elias S.M."/>
            <person name="Hasan A.M."/>
            <person name="Jahan S."/>
            <person name="Shafiuddin M."/>
            <person name="Mahmood N."/>
            <person name="Shommy N.S."/>
        </authorList>
    </citation>
    <scope>NUCLEOTIDE SEQUENCE [LARGE SCALE GENOMIC DNA]</scope>
    <source>
        <strain evidence="4">cv. O-4</strain>
    </source>
</reference>
<feature type="transmembrane region" description="Helical" evidence="1">
    <location>
        <begin position="6"/>
        <end position="25"/>
    </location>
</feature>
<dbReference type="Proteomes" id="UP000187203">
    <property type="component" value="Unassembled WGS sequence"/>
</dbReference>
<feature type="domain" description="LysM" evidence="2">
    <location>
        <begin position="176"/>
        <end position="219"/>
    </location>
</feature>
<dbReference type="CDD" id="cd00118">
    <property type="entry name" value="LysM"/>
    <property type="match status" value="1"/>
</dbReference>
<dbReference type="InterPro" id="IPR036779">
    <property type="entry name" value="LysM_dom_sf"/>
</dbReference>
<feature type="domain" description="LysM" evidence="2">
    <location>
        <begin position="111"/>
        <end position="157"/>
    </location>
</feature>
<keyword evidence="1" id="KW-1133">Transmembrane helix</keyword>
<dbReference type="OrthoDB" id="2107166at2759"/>
<evidence type="ECO:0000313" key="3">
    <source>
        <dbReference type="EMBL" id="OMP08932.1"/>
    </source>
</evidence>
<dbReference type="Gene3D" id="3.10.350.10">
    <property type="entry name" value="LysM domain"/>
    <property type="match status" value="2"/>
</dbReference>
<dbReference type="PROSITE" id="PS51782">
    <property type="entry name" value="LYSM"/>
    <property type="match status" value="2"/>
</dbReference>
<dbReference type="EMBL" id="AWUE01012539">
    <property type="protein sequence ID" value="OMP08932.1"/>
    <property type="molecule type" value="Genomic_DNA"/>
</dbReference>
<evidence type="ECO:0000256" key="1">
    <source>
        <dbReference type="SAM" id="Phobius"/>
    </source>
</evidence>
<dbReference type="SUPFAM" id="SSF54106">
    <property type="entry name" value="LysM domain"/>
    <property type="match status" value="1"/>
</dbReference>
<keyword evidence="1" id="KW-0472">Membrane</keyword>
<dbReference type="InterPro" id="IPR018392">
    <property type="entry name" value="LysM"/>
</dbReference>
<name>A0A1R3KPC5_9ROSI</name>